<evidence type="ECO:0000313" key="2">
    <source>
        <dbReference type="EMBL" id="CAG8658631.1"/>
    </source>
</evidence>
<keyword evidence="3" id="KW-1185">Reference proteome</keyword>
<gene>
    <name evidence="2" type="ORF">FMOSSE_LOCUS11830</name>
</gene>
<dbReference type="Proteomes" id="UP000789375">
    <property type="component" value="Unassembled WGS sequence"/>
</dbReference>
<reference evidence="2" key="1">
    <citation type="submission" date="2021-06" db="EMBL/GenBank/DDBJ databases">
        <authorList>
            <person name="Kallberg Y."/>
            <person name="Tangrot J."/>
            <person name="Rosling A."/>
        </authorList>
    </citation>
    <scope>NUCLEOTIDE SEQUENCE</scope>
    <source>
        <strain evidence="2">87-6 pot B 2015</strain>
    </source>
</reference>
<name>A0A9N9H4V3_FUNMO</name>
<protein>
    <submittedName>
        <fullName evidence="2">14954_t:CDS:1</fullName>
    </submittedName>
</protein>
<feature type="region of interest" description="Disordered" evidence="1">
    <location>
        <begin position="1"/>
        <end position="36"/>
    </location>
</feature>
<organism evidence="2 3">
    <name type="scientific">Funneliformis mosseae</name>
    <name type="common">Endomycorrhizal fungus</name>
    <name type="synonym">Glomus mosseae</name>
    <dbReference type="NCBI Taxonomy" id="27381"/>
    <lineage>
        <taxon>Eukaryota</taxon>
        <taxon>Fungi</taxon>
        <taxon>Fungi incertae sedis</taxon>
        <taxon>Mucoromycota</taxon>
        <taxon>Glomeromycotina</taxon>
        <taxon>Glomeromycetes</taxon>
        <taxon>Glomerales</taxon>
        <taxon>Glomeraceae</taxon>
        <taxon>Funneliformis</taxon>
    </lineage>
</organism>
<sequence>MRFNSKPDFAEGFGGDFSRFSDRDPIEVDNNGLSSDNVGTSKLQYGIPLRKHCRNKPLWYPFPGTIITTNIPATTIA</sequence>
<dbReference type="EMBL" id="CAJVPP010005008">
    <property type="protein sequence ID" value="CAG8658631.1"/>
    <property type="molecule type" value="Genomic_DNA"/>
</dbReference>
<proteinExistence type="predicted"/>
<accession>A0A9N9H4V3</accession>
<evidence type="ECO:0000313" key="3">
    <source>
        <dbReference type="Proteomes" id="UP000789375"/>
    </source>
</evidence>
<comment type="caution">
    <text evidence="2">The sequence shown here is derived from an EMBL/GenBank/DDBJ whole genome shotgun (WGS) entry which is preliminary data.</text>
</comment>
<dbReference type="AlphaFoldDB" id="A0A9N9H4V3"/>
<evidence type="ECO:0000256" key="1">
    <source>
        <dbReference type="SAM" id="MobiDB-lite"/>
    </source>
</evidence>